<feature type="region of interest" description="Disordered" evidence="1">
    <location>
        <begin position="180"/>
        <end position="229"/>
    </location>
</feature>
<evidence type="ECO:0000313" key="2">
    <source>
        <dbReference type="EMBL" id="CEO44979.1"/>
    </source>
</evidence>
<feature type="non-terminal residue" evidence="2">
    <location>
        <position position="1"/>
    </location>
</feature>
<organism evidence="2">
    <name type="scientific">Bionectria ochroleuca</name>
    <name type="common">Gliocladium roseum</name>
    <dbReference type="NCBI Taxonomy" id="29856"/>
    <lineage>
        <taxon>Eukaryota</taxon>
        <taxon>Fungi</taxon>
        <taxon>Dikarya</taxon>
        <taxon>Ascomycota</taxon>
        <taxon>Pezizomycotina</taxon>
        <taxon>Sordariomycetes</taxon>
        <taxon>Hypocreomycetidae</taxon>
        <taxon>Hypocreales</taxon>
        <taxon>Bionectriaceae</taxon>
        <taxon>Clonostachys</taxon>
    </lineage>
</organism>
<dbReference type="AlphaFoldDB" id="A0A0B7JJV0"/>
<sequence>SRPSGRSRAPSLSSPVVPGLAVPCPSLILISALCPHLHEPDSNPSSSTPTFIFTPSCPLTRLACDDHTRCLGHRSRRNHHDVLRRVAPQVCRDRVSRSVDGRLLYRLSLRVPNIPPLPLVRGRFARSRRLQLSPSDPHHRTYVARICAPPAFFRPLTPQFPTPLPLIYFPSHSPLLCRAKPGRSPCARPRRAGQEEEEDRFPPCAQPRGQLRGPRRRSKRGSTQRGGLR</sequence>
<name>A0A0B7JJV0_BIOOC</name>
<feature type="compositionally biased region" description="Basic residues" evidence="1">
    <location>
        <begin position="213"/>
        <end position="229"/>
    </location>
</feature>
<protein>
    <submittedName>
        <fullName evidence="2">Uncharacterized protein</fullName>
    </submittedName>
</protein>
<reference evidence="2" key="1">
    <citation type="submission" date="2015-01" db="EMBL/GenBank/DDBJ databases">
        <authorList>
            <person name="Durling Mikael"/>
        </authorList>
    </citation>
    <scope>NUCLEOTIDE SEQUENCE</scope>
</reference>
<gene>
    <name evidence="2" type="ORF">BN869_000001034_1</name>
</gene>
<evidence type="ECO:0000256" key="1">
    <source>
        <dbReference type="SAM" id="MobiDB-lite"/>
    </source>
</evidence>
<accession>A0A0B7JJV0</accession>
<proteinExistence type="predicted"/>
<dbReference type="EMBL" id="CDPU01000002">
    <property type="protein sequence ID" value="CEO44979.1"/>
    <property type="molecule type" value="Genomic_DNA"/>
</dbReference>